<dbReference type="InterPro" id="IPR000719">
    <property type="entry name" value="Prot_kinase_dom"/>
</dbReference>
<comment type="catalytic activity">
    <reaction evidence="10">
        <text>L-threonyl-[protein] + ATP = O-phospho-L-threonyl-[protein] + ADP + H(+)</text>
        <dbReference type="Rhea" id="RHEA:46608"/>
        <dbReference type="Rhea" id="RHEA-COMP:11060"/>
        <dbReference type="Rhea" id="RHEA-COMP:11605"/>
        <dbReference type="ChEBI" id="CHEBI:15378"/>
        <dbReference type="ChEBI" id="CHEBI:30013"/>
        <dbReference type="ChEBI" id="CHEBI:30616"/>
        <dbReference type="ChEBI" id="CHEBI:61977"/>
        <dbReference type="ChEBI" id="CHEBI:456216"/>
        <dbReference type="EC" id="2.7.11.1"/>
    </reaction>
</comment>
<sequence length="288" mass="32209">MNGDPLLIQPEGALGFIALGSAGAIFQDSNGQVIKTTLKHDVKGCSKQVIEHVRHIQSISELCIDREKSIYKALPKHPRVLDCLETKEKSLHFPFCRLGNLRDYLQHNEIDNNIRDQWVRNAIDSIAVIHAYGVIHADISPRNFLVADDLSIKLCDFAGSAIGDLQPLVEEEDRLLSTTPIGLVATFLQKLECFEGILFLTTNQPDGLDAAILNRVLLSLIYSDLNHDARKEIFQQFLQKDISIKVNVNDQQLTALAQVTLNGWQIKNTMSIACMIATKDGELRFDHV</sequence>
<gene>
    <name evidence="13" type="ORF">CPC735_060610</name>
</gene>
<dbReference type="InterPro" id="IPR027417">
    <property type="entry name" value="P-loop_NTPase"/>
</dbReference>
<evidence type="ECO:0000313" key="14">
    <source>
        <dbReference type="Proteomes" id="UP000009084"/>
    </source>
</evidence>
<comment type="caution">
    <text evidence="13">The sequence shown here is derived from an EMBL/GenBank/DDBJ whole genome shotgun (WGS) entry which is preliminary data.</text>
</comment>
<dbReference type="PROSITE" id="PS00109">
    <property type="entry name" value="PROTEIN_KINASE_TYR"/>
    <property type="match status" value="1"/>
</dbReference>
<protein>
    <recommendedName>
        <fullName evidence="6">EKC/KEOPS complex subunit BUD32</fullName>
        <ecNumber evidence="4">2.7.11.1</ecNumber>
    </recommendedName>
    <alternativeName>
        <fullName evidence="8 9">Atypical Serine/threonine protein kinase BUD32</fullName>
    </alternativeName>
    <alternativeName>
        <fullName evidence="5">EKC/KEOPS complex subunit bud32</fullName>
    </alternativeName>
</protein>
<evidence type="ECO:0000313" key="13">
    <source>
        <dbReference type="EMBL" id="EER24691.1"/>
    </source>
</evidence>
<dbReference type="PROSITE" id="PS50011">
    <property type="entry name" value="PROTEIN_KINASE_DOM"/>
    <property type="match status" value="1"/>
</dbReference>
<evidence type="ECO:0000256" key="10">
    <source>
        <dbReference type="ARBA" id="ARBA00047899"/>
    </source>
</evidence>
<organism evidence="13 14">
    <name type="scientific">Coccidioides posadasii (strain C735)</name>
    <name type="common">Valley fever fungus</name>
    <dbReference type="NCBI Taxonomy" id="222929"/>
    <lineage>
        <taxon>Eukaryota</taxon>
        <taxon>Fungi</taxon>
        <taxon>Dikarya</taxon>
        <taxon>Ascomycota</taxon>
        <taxon>Pezizomycotina</taxon>
        <taxon>Eurotiomycetes</taxon>
        <taxon>Eurotiomycetidae</taxon>
        <taxon>Onygenales</taxon>
        <taxon>Onygenaceae</taxon>
        <taxon>Coccidioides</taxon>
    </lineage>
</organism>
<dbReference type="SUPFAM" id="SSF56112">
    <property type="entry name" value="Protein kinase-like (PK-like)"/>
    <property type="match status" value="1"/>
</dbReference>
<feature type="domain" description="Protein kinase" evidence="12">
    <location>
        <begin position="11"/>
        <end position="288"/>
    </location>
</feature>
<accession>C5PFK2</accession>
<dbReference type="HOGENOM" id="CLU_966452_0_0_1"/>
<evidence type="ECO:0000256" key="8">
    <source>
        <dbReference type="ARBA" id="ARBA00030980"/>
    </source>
</evidence>
<dbReference type="InterPro" id="IPR008266">
    <property type="entry name" value="Tyr_kinase_AS"/>
</dbReference>
<dbReference type="Proteomes" id="UP000009084">
    <property type="component" value="Unassembled WGS sequence"/>
</dbReference>
<reference evidence="13 14" key="1">
    <citation type="journal article" date="2009" name="Genome Res.">
        <title>Comparative genomic analyses of the human fungal pathogens Coccidioides and their relatives.</title>
        <authorList>
            <person name="Sharpton T.J."/>
            <person name="Stajich J.E."/>
            <person name="Rounsley S.D."/>
            <person name="Gardner M.J."/>
            <person name="Wortman J.R."/>
            <person name="Jordar V.S."/>
            <person name="Maiti R."/>
            <person name="Kodira C.D."/>
            <person name="Neafsey D.E."/>
            <person name="Zeng Q."/>
            <person name="Hung C.-Y."/>
            <person name="McMahan C."/>
            <person name="Muszewska A."/>
            <person name="Grynberg M."/>
            <person name="Mandel M.A."/>
            <person name="Kellner E.M."/>
            <person name="Barker B.M."/>
            <person name="Galgiani J.N."/>
            <person name="Orbach M.J."/>
            <person name="Kirkland T.N."/>
            <person name="Cole G.T."/>
            <person name="Henn M.R."/>
            <person name="Birren B.W."/>
            <person name="Taylor J.W."/>
        </authorList>
    </citation>
    <scope>NUCLEOTIDE SEQUENCE [LARGE SCALE GENOMIC DNA]</scope>
    <source>
        <strain evidence="14">C735</strain>
    </source>
</reference>
<proteinExistence type="predicted"/>
<evidence type="ECO:0000256" key="9">
    <source>
        <dbReference type="ARBA" id="ARBA00033194"/>
    </source>
</evidence>
<comment type="subunit">
    <text evidence="3">Component of the EKC/KEOPS complex composed of at least BUD32, CGI121, GON7, KAE1 and PCC1; the whole complex dimerizes.</text>
</comment>
<keyword evidence="13" id="KW-0808">Transferase</keyword>
<comment type="subcellular location">
    <subcellularLocation>
        <location evidence="2">Chromosome</location>
        <location evidence="2">Telomere</location>
    </subcellularLocation>
</comment>
<dbReference type="SUPFAM" id="SSF52540">
    <property type="entry name" value="P-loop containing nucleoside triphosphate hydrolases"/>
    <property type="match status" value="1"/>
</dbReference>
<dbReference type="KEGG" id="cpw:9692306"/>
<evidence type="ECO:0000256" key="6">
    <source>
        <dbReference type="ARBA" id="ARBA00019973"/>
    </source>
</evidence>
<comment type="function">
    <text evidence="1">Component of the EKC/KEOPS complex that is required for the formation of a threonylcarbamoyl group on adenosine at position 37 (t(6)A37) in tRNAs that read codons beginning with adenine. The complex is probably involved in the transfer of the threonylcarbamoyl moiety of threonylcarbamoyl-AMP (TC-AMP) to the N6 group of A37. BUD32 has ATPase activity in the context of the EKC/KEOPS complex and likely plays a supporting role to the catalytic subunit KAE1. The EKC/KEOPS complex also promotes both telomere uncapping and telomere elongation. The complex is required for efficient recruitment of transcriptional coactivators.</text>
</comment>
<keyword evidence="7" id="KW-0779">Telomere</keyword>
<name>C5PFK2_COCP7</name>
<evidence type="ECO:0000256" key="1">
    <source>
        <dbReference type="ARBA" id="ARBA00003747"/>
    </source>
</evidence>
<evidence type="ECO:0000256" key="3">
    <source>
        <dbReference type="ARBA" id="ARBA00011534"/>
    </source>
</evidence>
<evidence type="ECO:0000259" key="12">
    <source>
        <dbReference type="PROSITE" id="PS50011"/>
    </source>
</evidence>
<dbReference type="GO" id="GO:0000781">
    <property type="term" value="C:chromosome, telomeric region"/>
    <property type="evidence" value="ECO:0007669"/>
    <property type="project" value="UniProtKB-SubCell"/>
</dbReference>
<dbReference type="PANTHER" id="PTHR46411:SF3">
    <property type="entry name" value="AAA+ ATPASE DOMAIN-CONTAINING PROTEIN"/>
    <property type="match status" value="1"/>
</dbReference>
<dbReference type="AlphaFoldDB" id="C5PFK2"/>
<keyword evidence="13" id="KW-0418">Kinase</keyword>
<dbReference type="InterPro" id="IPR011009">
    <property type="entry name" value="Kinase-like_dom_sf"/>
</dbReference>
<dbReference type="EMBL" id="ACFW01000049">
    <property type="protein sequence ID" value="EER24691.1"/>
    <property type="molecule type" value="Genomic_DNA"/>
</dbReference>
<evidence type="ECO:0000256" key="7">
    <source>
        <dbReference type="ARBA" id="ARBA00022895"/>
    </source>
</evidence>
<evidence type="ECO:0000256" key="5">
    <source>
        <dbReference type="ARBA" id="ARBA00013948"/>
    </source>
</evidence>
<evidence type="ECO:0000256" key="2">
    <source>
        <dbReference type="ARBA" id="ARBA00004574"/>
    </source>
</evidence>
<keyword evidence="7" id="KW-0158">Chromosome</keyword>
<dbReference type="GO" id="GO:0004674">
    <property type="term" value="F:protein serine/threonine kinase activity"/>
    <property type="evidence" value="ECO:0007669"/>
    <property type="project" value="UniProtKB-EC"/>
</dbReference>
<evidence type="ECO:0000256" key="4">
    <source>
        <dbReference type="ARBA" id="ARBA00012513"/>
    </source>
</evidence>
<dbReference type="VEuPathDB" id="FungiDB:CPC735_060610"/>
<dbReference type="OrthoDB" id="1668230at2759"/>
<dbReference type="Pfam" id="PF00069">
    <property type="entry name" value="Pkinase"/>
    <property type="match status" value="1"/>
</dbReference>
<dbReference type="GO" id="GO:0005524">
    <property type="term" value="F:ATP binding"/>
    <property type="evidence" value="ECO:0007669"/>
    <property type="project" value="InterPro"/>
</dbReference>
<dbReference type="SMART" id="SM00220">
    <property type="entry name" value="S_TKc"/>
    <property type="match status" value="1"/>
</dbReference>
<dbReference type="Gene3D" id="1.10.510.10">
    <property type="entry name" value="Transferase(Phosphotransferase) domain 1"/>
    <property type="match status" value="1"/>
</dbReference>
<dbReference type="EC" id="2.7.11.1" evidence="4"/>
<dbReference type="PANTHER" id="PTHR46411">
    <property type="entry name" value="FAMILY ATPASE, PUTATIVE-RELATED"/>
    <property type="match status" value="1"/>
</dbReference>
<evidence type="ECO:0000256" key="11">
    <source>
        <dbReference type="ARBA" id="ARBA00048679"/>
    </source>
</evidence>
<comment type="catalytic activity">
    <reaction evidence="11">
        <text>L-seryl-[protein] + ATP = O-phospho-L-seryl-[protein] + ADP + H(+)</text>
        <dbReference type="Rhea" id="RHEA:17989"/>
        <dbReference type="Rhea" id="RHEA-COMP:9863"/>
        <dbReference type="Rhea" id="RHEA-COMP:11604"/>
        <dbReference type="ChEBI" id="CHEBI:15378"/>
        <dbReference type="ChEBI" id="CHEBI:29999"/>
        <dbReference type="ChEBI" id="CHEBI:30616"/>
        <dbReference type="ChEBI" id="CHEBI:83421"/>
        <dbReference type="ChEBI" id="CHEBI:456216"/>
        <dbReference type="EC" id="2.7.11.1"/>
    </reaction>
</comment>